<protein>
    <submittedName>
        <fullName evidence="1">Uncharacterized protein</fullName>
    </submittedName>
</protein>
<dbReference type="Proteomes" id="UP000269019">
    <property type="component" value="Chromosome"/>
</dbReference>
<dbReference type="InterPro" id="IPR029063">
    <property type="entry name" value="SAM-dependent_MTases_sf"/>
</dbReference>
<name>A0A3G6JBN2_9CORY</name>
<proteinExistence type="predicted"/>
<sequence length="105" mass="11984">MERSTGTNKNSLCDSYFRAIRWATDRIRDEGVIAFISDSSFVDDNTADGLRLTWQNEFSDIFIYNLRGGIRRGLSLNRPLVAVAECPIQNVATRVLRTRCKHVKC</sequence>
<dbReference type="KEGG" id="ccho:CCHOA_10645"/>
<reference evidence="1 2" key="1">
    <citation type="submission" date="2018-11" db="EMBL/GenBank/DDBJ databases">
        <authorList>
            <person name="Kleinhagauer T."/>
            <person name="Glaeser S.P."/>
            <person name="Spergser J."/>
            <person name="Ruckert C."/>
            <person name="Kaempfer P."/>
            <person name="Busse H.-J."/>
        </authorList>
    </citation>
    <scope>NUCLEOTIDE SEQUENCE [LARGE SCALE GENOMIC DNA]</scope>
    <source>
        <strain evidence="1 2">200CH</strain>
    </source>
</reference>
<organism evidence="1 2">
    <name type="scientific">Corynebacterium choanae</name>
    <dbReference type="NCBI Taxonomy" id="1862358"/>
    <lineage>
        <taxon>Bacteria</taxon>
        <taxon>Bacillati</taxon>
        <taxon>Actinomycetota</taxon>
        <taxon>Actinomycetes</taxon>
        <taxon>Mycobacteriales</taxon>
        <taxon>Corynebacteriaceae</taxon>
        <taxon>Corynebacterium</taxon>
    </lineage>
</organism>
<evidence type="ECO:0000313" key="1">
    <source>
        <dbReference type="EMBL" id="AZA14508.1"/>
    </source>
</evidence>
<dbReference type="RefSeq" id="WP_206425790.1">
    <property type="nucleotide sequence ID" value="NZ_CP033896.1"/>
</dbReference>
<dbReference type="EMBL" id="CP033896">
    <property type="protein sequence ID" value="AZA14508.1"/>
    <property type="molecule type" value="Genomic_DNA"/>
</dbReference>
<dbReference type="Gene3D" id="3.40.50.150">
    <property type="entry name" value="Vaccinia Virus protein VP39"/>
    <property type="match status" value="1"/>
</dbReference>
<keyword evidence="2" id="KW-1185">Reference proteome</keyword>
<evidence type="ECO:0000313" key="2">
    <source>
        <dbReference type="Proteomes" id="UP000269019"/>
    </source>
</evidence>
<dbReference type="AlphaFoldDB" id="A0A3G6JBN2"/>
<accession>A0A3G6JBN2</accession>
<gene>
    <name evidence="1" type="ORF">CCHOA_10645</name>
</gene>